<feature type="region of interest" description="Disordered" evidence="1">
    <location>
        <begin position="1"/>
        <end position="177"/>
    </location>
</feature>
<keyword evidence="3" id="KW-1185">Reference proteome</keyword>
<organism evidence="2 3">
    <name type="scientific">Pleurodeles waltl</name>
    <name type="common">Iberian ribbed newt</name>
    <dbReference type="NCBI Taxonomy" id="8319"/>
    <lineage>
        <taxon>Eukaryota</taxon>
        <taxon>Metazoa</taxon>
        <taxon>Chordata</taxon>
        <taxon>Craniata</taxon>
        <taxon>Vertebrata</taxon>
        <taxon>Euteleostomi</taxon>
        <taxon>Amphibia</taxon>
        <taxon>Batrachia</taxon>
        <taxon>Caudata</taxon>
        <taxon>Salamandroidea</taxon>
        <taxon>Salamandridae</taxon>
        <taxon>Pleurodelinae</taxon>
        <taxon>Pleurodeles</taxon>
    </lineage>
</organism>
<gene>
    <name evidence="2" type="ORF">NDU88_004102</name>
</gene>
<accession>A0AAV7PER9</accession>
<feature type="compositionally biased region" description="Basic and acidic residues" evidence="1">
    <location>
        <begin position="44"/>
        <end position="58"/>
    </location>
</feature>
<evidence type="ECO:0000313" key="2">
    <source>
        <dbReference type="EMBL" id="KAJ1125679.1"/>
    </source>
</evidence>
<dbReference type="Proteomes" id="UP001066276">
    <property type="component" value="Chromosome 7"/>
</dbReference>
<dbReference type="EMBL" id="JANPWB010000011">
    <property type="protein sequence ID" value="KAJ1125679.1"/>
    <property type="molecule type" value="Genomic_DNA"/>
</dbReference>
<dbReference type="AlphaFoldDB" id="A0AAV7PER9"/>
<feature type="compositionally biased region" description="Basic residues" evidence="1">
    <location>
        <begin position="10"/>
        <end position="26"/>
    </location>
</feature>
<feature type="compositionally biased region" description="Low complexity" evidence="1">
    <location>
        <begin position="115"/>
        <end position="126"/>
    </location>
</feature>
<evidence type="ECO:0000313" key="3">
    <source>
        <dbReference type="Proteomes" id="UP001066276"/>
    </source>
</evidence>
<protein>
    <submittedName>
        <fullName evidence="2">Uncharacterized protein</fullName>
    </submittedName>
</protein>
<proteinExistence type="predicted"/>
<comment type="caution">
    <text evidence="2">The sequence shown here is derived from an EMBL/GenBank/DDBJ whole genome shotgun (WGS) entry which is preliminary data.</text>
</comment>
<evidence type="ECO:0000256" key="1">
    <source>
        <dbReference type="SAM" id="MobiDB-lite"/>
    </source>
</evidence>
<name>A0AAV7PER9_PLEWA</name>
<sequence length="177" mass="19809">MRNSGLSSVKRNRDRSYRSSRSRKKFKEGQEPLPTQKRVQKKSSRLDEDCRNAPREDVSGFLHGAMDVPRREVGRSTEASGGEEDVVHRGTVVLGEGKILPPPNWDSRTSRQSVSKGSTTSVPRSSSPEEESKRTGRRPLRCLREQGSDSVTPQEISLVLLVQDEDRESPERAHSGN</sequence>
<reference evidence="2" key="1">
    <citation type="journal article" date="2022" name="bioRxiv">
        <title>Sequencing and chromosome-scale assembly of the giantPleurodeles waltlgenome.</title>
        <authorList>
            <person name="Brown T."/>
            <person name="Elewa A."/>
            <person name="Iarovenko S."/>
            <person name="Subramanian E."/>
            <person name="Araus A.J."/>
            <person name="Petzold A."/>
            <person name="Susuki M."/>
            <person name="Suzuki K.-i.T."/>
            <person name="Hayashi T."/>
            <person name="Toyoda A."/>
            <person name="Oliveira C."/>
            <person name="Osipova E."/>
            <person name="Leigh N.D."/>
            <person name="Simon A."/>
            <person name="Yun M.H."/>
        </authorList>
    </citation>
    <scope>NUCLEOTIDE SEQUENCE</scope>
    <source>
        <strain evidence="2">20211129_DDA</strain>
        <tissue evidence="2">Liver</tissue>
    </source>
</reference>